<keyword evidence="2" id="KW-1185">Reference proteome</keyword>
<evidence type="ECO:0000313" key="2">
    <source>
        <dbReference type="Proteomes" id="UP000008363"/>
    </source>
</evidence>
<reference evidence="1 2" key="1">
    <citation type="submission" date="2012-08" db="EMBL/GenBank/DDBJ databases">
        <title>Whole genome shotgun sequence of Gordonia rhizosphera NBRC 16068.</title>
        <authorList>
            <person name="Takarada H."/>
            <person name="Isaki S."/>
            <person name="Hosoyama A."/>
            <person name="Tsuchikane K."/>
            <person name="Katsumata H."/>
            <person name="Baba S."/>
            <person name="Ohji S."/>
            <person name="Yamazaki S."/>
            <person name="Fujita N."/>
        </authorList>
    </citation>
    <scope>NUCLEOTIDE SEQUENCE [LARGE SCALE GENOMIC DNA]</scope>
    <source>
        <strain evidence="1 2">NBRC 16068</strain>
    </source>
</reference>
<dbReference type="EMBL" id="BAHC01000171">
    <property type="protein sequence ID" value="GAB92335.1"/>
    <property type="molecule type" value="Genomic_DNA"/>
</dbReference>
<dbReference type="AlphaFoldDB" id="K6VZL3"/>
<dbReference type="Proteomes" id="UP000008363">
    <property type="component" value="Unassembled WGS sequence"/>
</dbReference>
<dbReference type="STRING" id="1108045.GORHZ_171_00080"/>
<name>K6VZL3_9ACTN</name>
<evidence type="ECO:0008006" key="3">
    <source>
        <dbReference type="Google" id="ProtNLM"/>
    </source>
</evidence>
<evidence type="ECO:0000313" key="1">
    <source>
        <dbReference type="EMBL" id="GAB92335.1"/>
    </source>
</evidence>
<organism evidence="1 2">
    <name type="scientific">Gordonia rhizosphera NBRC 16068</name>
    <dbReference type="NCBI Taxonomy" id="1108045"/>
    <lineage>
        <taxon>Bacteria</taxon>
        <taxon>Bacillati</taxon>
        <taxon>Actinomycetota</taxon>
        <taxon>Actinomycetes</taxon>
        <taxon>Mycobacteriales</taxon>
        <taxon>Gordoniaceae</taxon>
        <taxon>Gordonia</taxon>
    </lineage>
</organism>
<accession>K6VZL3</accession>
<proteinExistence type="predicted"/>
<protein>
    <recommendedName>
        <fullName evidence="3">DUF1059 domain-containing protein</fullName>
    </recommendedName>
</protein>
<gene>
    <name evidence="1" type="ORF">GORHZ_171_00080</name>
</gene>
<sequence length="82" mass="8944">MSIGESPTGGIERRPAIAVAVRCPCGLEITSTTPEDLVIDVNRHLTEQHPRVAGHYDDDDILALSYPRPVAPTDRDRQGVPQ</sequence>
<comment type="caution">
    <text evidence="1">The sequence shown here is derived from an EMBL/GenBank/DDBJ whole genome shotgun (WGS) entry which is preliminary data.</text>
</comment>